<evidence type="ECO:0000313" key="1">
    <source>
        <dbReference type="EMBL" id="EEY66451.1"/>
    </source>
</evidence>
<dbReference type="VEuPathDB" id="FungiDB:PITG_21680"/>
<dbReference type="GeneID" id="9477785"/>
<dbReference type="EMBL" id="DS028617">
    <property type="protein sequence ID" value="EEY66451.1"/>
    <property type="molecule type" value="Genomic_DNA"/>
</dbReference>
<dbReference type="OrthoDB" id="122072at2759"/>
<reference evidence="2" key="1">
    <citation type="journal article" date="2009" name="Nature">
        <title>Genome sequence and analysis of the Irish potato famine pathogen Phytophthora infestans.</title>
        <authorList>
            <consortium name="The Broad Institute Genome Sequencing Platform"/>
            <person name="Haas B.J."/>
            <person name="Kamoun S."/>
            <person name="Zody M.C."/>
            <person name="Jiang R.H."/>
            <person name="Handsaker R.E."/>
            <person name="Cano L.M."/>
            <person name="Grabherr M."/>
            <person name="Kodira C.D."/>
            <person name="Raffaele S."/>
            <person name="Torto-Alalibo T."/>
            <person name="Bozkurt T.O."/>
            <person name="Ah-Fong A.M."/>
            <person name="Alvarado L."/>
            <person name="Anderson V.L."/>
            <person name="Armstrong M.R."/>
            <person name="Avrova A."/>
            <person name="Baxter L."/>
            <person name="Beynon J."/>
            <person name="Boevink P.C."/>
            <person name="Bollmann S.R."/>
            <person name="Bos J.I."/>
            <person name="Bulone V."/>
            <person name="Cai G."/>
            <person name="Cakir C."/>
            <person name="Carrington J.C."/>
            <person name="Chawner M."/>
            <person name="Conti L."/>
            <person name="Costanzo S."/>
            <person name="Ewan R."/>
            <person name="Fahlgren N."/>
            <person name="Fischbach M.A."/>
            <person name="Fugelstad J."/>
            <person name="Gilroy E.M."/>
            <person name="Gnerre S."/>
            <person name="Green P.J."/>
            <person name="Grenville-Briggs L.J."/>
            <person name="Griffith J."/>
            <person name="Grunwald N.J."/>
            <person name="Horn K."/>
            <person name="Horner N.R."/>
            <person name="Hu C.H."/>
            <person name="Huitema E."/>
            <person name="Jeong D.H."/>
            <person name="Jones A.M."/>
            <person name="Jones J.D."/>
            <person name="Jones R.W."/>
            <person name="Karlsson E.K."/>
            <person name="Kunjeti S.G."/>
            <person name="Lamour K."/>
            <person name="Liu Z."/>
            <person name="Ma L."/>
            <person name="Maclean D."/>
            <person name="Chibucos M.C."/>
            <person name="McDonald H."/>
            <person name="McWalters J."/>
            <person name="Meijer H.J."/>
            <person name="Morgan W."/>
            <person name="Morris P.F."/>
            <person name="Munro C.A."/>
            <person name="O'Neill K."/>
            <person name="Ospina-Giraldo M."/>
            <person name="Pinzon A."/>
            <person name="Pritchard L."/>
            <person name="Ramsahoye B."/>
            <person name="Ren Q."/>
            <person name="Restrepo S."/>
            <person name="Roy S."/>
            <person name="Sadanandom A."/>
            <person name="Savidor A."/>
            <person name="Schornack S."/>
            <person name="Schwartz D.C."/>
            <person name="Schumann U.D."/>
            <person name="Schwessinger B."/>
            <person name="Seyer L."/>
            <person name="Sharpe T."/>
            <person name="Silvar C."/>
            <person name="Song J."/>
            <person name="Studholme D.J."/>
            <person name="Sykes S."/>
            <person name="Thines M."/>
            <person name="van de Vondervoort P.J."/>
            <person name="Phuntumart V."/>
            <person name="Wawra S."/>
            <person name="Weide R."/>
            <person name="Win J."/>
            <person name="Young C."/>
            <person name="Zhou S."/>
            <person name="Fry W."/>
            <person name="Meyers B.C."/>
            <person name="van West P."/>
            <person name="Ristaino J."/>
            <person name="Govers F."/>
            <person name="Birch P.R."/>
            <person name="Whisson S.C."/>
            <person name="Judelson H.S."/>
            <person name="Nusbaum C."/>
        </authorList>
    </citation>
    <scope>NUCLEOTIDE SEQUENCE [LARGE SCALE GENOMIC DNA]</scope>
    <source>
        <strain evidence="2">T30-4</strain>
    </source>
</reference>
<proteinExistence type="predicted"/>
<protein>
    <submittedName>
        <fullName evidence="1">Uncharacterized protein</fullName>
    </submittedName>
</protein>
<dbReference type="HOGENOM" id="CLU_2311645_0_0_1"/>
<name>D0P4H9_PHYIT</name>
<gene>
    <name evidence="1" type="ORF">PITG_21680</name>
</gene>
<dbReference type="Proteomes" id="UP000006643">
    <property type="component" value="Unassembled WGS sequence"/>
</dbReference>
<dbReference type="InParanoid" id="D0P4H9"/>
<dbReference type="RefSeq" id="XP_002894795.1">
    <property type="nucleotide sequence ID" value="XM_002894749.1"/>
</dbReference>
<dbReference type="KEGG" id="pif:PITG_21680"/>
<evidence type="ECO:0000313" key="2">
    <source>
        <dbReference type="Proteomes" id="UP000006643"/>
    </source>
</evidence>
<accession>D0P4H9</accession>
<keyword evidence="2" id="KW-1185">Reference proteome</keyword>
<dbReference type="AlphaFoldDB" id="D0P4H9"/>
<organism evidence="1 2">
    <name type="scientific">Phytophthora infestans (strain T30-4)</name>
    <name type="common">Potato late blight agent</name>
    <dbReference type="NCBI Taxonomy" id="403677"/>
    <lineage>
        <taxon>Eukaryota</taxon>
        <taxon>Sar</taxon>
        <taxon>Stramenopiles</taxon>
        <taxon>Oomycota</taxon>
        <taxon>Peronosporomycetes</taxon>
        <taxon>Peronosporales</taxon>
        <taxon>Peronosporaceae</taxon>
        <taxon>Phytophthora</taxon>
    </lineage>
</organism>
<sequence>MVPAPHLTLFSEDLMVFGYLMTDTRVESAPAADINSRVDEELERQFVDEAQCPKIRERYLYMLIPSSVKVGLEDDYIDGCELLSSYFSAESENEIGDDEA</sequence>